<sequence>MPVMFIVLILQALEGLNPLTVPQFARAHIGDVTARAGYVAPIDQAQGP</sequence>
<name>A0A316EQG0_9BURK</name>
<evidence type="ECO:0000313" key="1">
    <source>
        <dbReference type="EMBL" id="PWK33134.1"/>
    </source>
</evidence>
<gene>
    <name evidence="1" type="ORF">C7419_105128</name>
</gene>
<dbReference type="Proteomes" id="UP000245754">
    <property type="component" value="Unassembled WGS sequence"/>
</dbReference>
<accession>A0A316EQG0</accession>
<evidence type="ECO:0000313" key="2">
    <source>
        <dbReference type="Proteomes" id="UP000245754"/>
    </source>
</evidence>
<dbReference type="EMBL" id="QGGT01000005">
    <property type="protein sequence ID" value="PWK33134.1"/>
    <property type="molecule type" value="Genomic_DNA"/>
</dbReference>
<dbReference type="AlphaFoldDB" id="A0A316EQG0"/>
<keyword evidence="2" id="KW-1185">Reference proteome</keyword>
<organism evidence="1 2">
    <name type="scientific">Cupriavidus plantarum</name>
    <dbReference type="NCBI Taxonomy" id="942865"/>
    <lineage>
        <taxon>Bacteria</taxon>
        <taxon>Pseudomonadati</taxon>
        <taxon>Pseudomonadota</taxon>
        <taxon>Betaproteobacteria</taxon>
        <taxon>Burkholderiales</taxon>
        <taxon>Burkholderiaceae</taxon>
        <taxon>Cupriavidus</taxon>
    </lineage>
</organism>
<proteinExistence type="predicted"/>
<comment type="caution">
    <text evidence="1">The sequence shown here is derived from an EMBL/GenBank/DDBJ whole genome shotgun (WGS) entry which is preliminary data.</text>
</comment>
<protein>
    <submittedName>
        <fullName evidence="1">Uncharacterized protein</fullName>
    </submittedName>
</protein>
<reference evidence="1 2" key="1">
    <citation type="submission" date="2018-05" db="EMBL/GenBank/DDBJ databases">
        <title>Genomic Encyclopedia of Type Strains, Phase IV (KMG-V): Genome sequencing to study the core and pangenomes of soil and plant-associated prokaryotes.</title>
        <authorList>
            <person name="Whitman W."/>
        </authorList>
    </citation>
    <scope>NUCLEOTIDE SEQUENCE [LARGE SCALE GENOMIC DNA]</scope>
    <source>
        <strain evidence="1 2">SLV-132</strain>
    </source>
</reference>
<dbReference type="RefSeq" id="WP_354681281.1">
    <property type="nucleotide sequence ID" value="NZ_JBEFLL010000010.1"/>
</dbReference>